<sequence>MILILDFGSQYTQLIARRIREEKVYCEIYPGNKPLSEFSELNNLKGIILSGGYDSVYAKGAPHPDKKIWELGIPVLGICYGMQLIAELLGGKVSPSNKREFGLAEVSVNPKCELLKGLKNRETLWMSHGDKLSKLPKDFKITAKSPNSPYAAIENTKKNIYGVQFHPEVKHSVHGRKILQNFIFNICKEKQDWTMKSYISEEIKRVRAQVGKGKVLCALSGGVDSSVAAVLLHRAIGKNLFCVYVDHGLQKLGETERVRKVFGKTFGKNLFIVDAKKVFLGKLKGVTDPETKRKIIGHTFIEVFDKYAKQLKGINFLLQGTIYPDVIESVSIKGSKQPIKSHHNVGGLPAKMKMQLVEPLKFLFKDEVRVLGRELKIPNEIIDRQPFPGPGLAIRCLGEITDEKLRILKEADDIVTQEIIKAGLYEKIWQSFAIILPVKTVGVMGDARTYEHVIVLRAVNSVDAMTADWVKLPYDLLGTISSRIINEVKGANRVVYDISNKPPATIEWE</sequence>
<keyword evidence="5 9" id="KW-0332">GMP biosynthesis</keyword>
<evidence type="ECO:0000256" key="9">
    <source>
        <dbReference type="HAMAP-Rule" id="MF_00344"/>
    </source>
</evidence>
<evidence type="ECO:0000256" key="3">
    <source>
        <dbReference type="ARBA" id="ARBA00022598"/>
    </source>
</evidence>
<comment type="function">
    <text evidence="1 9">Catalyzes the synthesis of GMP from XMP.</text>
</comment>
<accession>A0A0G3WHC9</accession>
<dbReference type="SUPFAM" id="SSF52402">
    <property type="entry name" value="Adenine nucleotide alpha hydrolases-like"/>
    <property type="match status" value="1"/>
</dbReference>
<evidence type="ECO:0000256" key="5">
    <source>
        <dbReference type="ARBA" id="ARBA00022749"/>
    </source>
</evidence>
<dbReference type="NCBIfam" id="TIGR00888">
    <property type="entry name" value="guaA_Nterm"/>
    <property type="match status" value="1"/>
</dbReference>
<keyword evidence="3 9" id="KW-0436">Ligase</keyword>
<keyword evidence="6 9" id="KW-0658">Purine biosynthesis</keyword>
<evidence type="ECO:0000313" key="13">
    <source>
        <dbReference type="Proteomes" id="UP000035337"/>
    </source>
</evidence>
<feature type="domain" description="GMPS ATP-PPase" evidence="11">
    <location>
        <begin position="193"/>
        <end position="384"/>
    </location>
</feature>
<evidence type="ECO:0000256" key="10">
    <source>
        <dbReference type="PROSITE-ProRule" id="PRU00886"/>
    </source>
</evidence>
<dbReference type="InterPro" id="IPR022955">
    <property type="entry name" value="GMP_synthase"/>
</dbReference>
<dbReference type="GO" id="GO:0005524">
    <property type="term" value="F:ATP binding"/>
    <property type="evidence" value="ECO:0007669"/>
    <property type="project" value="UniProtKB-UniRule"/>
</dbReference>
<evidence type="ECO:0000256" key="8">
    <source>
        <dbReference type="ARBA" id="ARBA00022962"/>
    </source>
</evidence>
<evidence type="ECO:0000256" key="7">
    <source>
        <dbReference type="ARBA" id="ARBA00022840"/>
    </source>
</evidence>
<evidence type="ECO:0000256" key="4">
    <source>
        <dbReference type="ARBA" id="ARBA00022741"/>
    </source>
</evidence>
<dbReference type="CDD" id="cd01997">
    <property type="entry name" value="GMP_synthase_C"/>
    <property type="match status" value="1"/>
</dbReference>
<dbReference type="Gene3D" id="3.30.300.10">
    <property type="match status" value="1"/>
</dbReference>
<keyword evidence="12" id="KW-0808">Transferase</keyword>
<dbReference type="FunFam" id="3.30.300.10:FF:000002">
    <property type="entry name" value="GMP synthase [glutamine-hydrolyzing]"/>
    <property type="match status" value="1"/>
</dbReference>
<dbReference type="SUPFAM" id="SSF52317">
    <property type="entry name" value="Class I glutamine amidotransferase-like"/>
    <property type="match status" value="1"/>
</dbReference>
<dbReference type="FunFam" id="3.40.50.880:FF:000001">
    <property type="entry name" value="GMP synthase [glutamine-hydrolyzing]"/>
    <property type="match status" value="1"/>
</dbReference>
<dbReference type="InterPro" id="IPR014729">
    <property type="entry name" value="Rossmann-like_a/b/a_fold"/>
</dbReference>
<dbReference type="AlphaFoldDB" id="A0A0G3WHC9"/>
<keyword evidence="13" id="KW-1185">Reference proteome</keyword>
<dbReference type="Gene3D" id="3.40.50.880">
    <property type="match status" value="1"/>
</dbReference>
<dbReference type="PROSITE" id="PS51553">
    <property type="entry name" value="GMPS_ATP_PPASE"/>
    <property type="match status" value="1"/>
</dbReference>
<organism evidence="12 13">
    <name type="scientific">Endomicrobium proavitum</name>
    <dbReference type="NCBI Taxonomy" id="1408281"/>
    <lineage>
        <taxon>Bacteria</taxon>
        <taxon>Pseudomonadati</taxon>
        <taxon>Elusimicrobiota</taxon>
        <taxon>Endomicrobiia</taxon>
        <taxon>Endomicrobiales</taxon>
        <taxon>Endomicrobiaceae</taxon>
        <taxon>Endomicrobium</taxon>
    </lineage>
</organism>
<evidence type="ECO:0000259" key="11">
    <source>
        <dbReference type="PROSITE" id="PS51553"/>
    </source>
</evidence>
<dbReference type="InterPro" id="IPR004739">
    <property type="entry name" value="GMP_synth_GATase"/>
</dbReference>
<dbReference type="Pfam" id="PF00117">
    <property type="entry name" value="GATase"/>
    <property type="match status" value="1"/>
</dbReference>
<dbReference type="GO" id="GO:0005829">
    <property type="term" value="C:cytosol"/>
    <property type="evidence" value="ECO:0007669"/>
    <property type="project" value="TreeGrafter"/>
</dbReference>
<comment type="catalytic activity">
    <reaction evidence="9">
        <text>XMP + L-glutamine + ATP + H2O = GMP + L-glutamate + AMP + diphosphate + 2 H(+)</text>
        <dbReference type="Rhea" id="RHEA:11680"/>
        <dbReference type="ChEBI" id="CHEBI:15377"/>
        <dbReference type="ChEBI" id="CHEBI:15378"/>
        <dbReference type="ChEBI" id="CHEBI:29985"/>
        <dbReference type="ChEBI" id="CHEBI:30616"/>
        <dbReference type="ChEBI" id="CHEBI:33019"/>
        <dbReference type="ChEBI" id="CHEBI:57464"/>
        <dbReference type="ChEBI" id="CHEBI:58115"/>
        <dbReference type="ChEBI" id="CHEBI:58359"/>
        <dbReference type="ChEBI" id="CHEBI:456215"/>
        <dbReference type="EC" id="6.3.5.2"/>
    </reaction>
</comment>
<dbReference type="GO" id="GO:0003921">
    <property type="term" value="F:GMP synthase activity"/>
    <property type="evidence" value="ECO:0007669"/>
    <property type="project" value="InterPro"/>
</dbReference>
<name>A0A0G3WHC9_9BACT</name>
<dbReference type="NCBIfam" id="TIGR00884">
    <property type="entry name" value="guaA_Cterm"/>
    <property type="match status" value="1"/>
</dbReference>
<evidence type="ECO:0000256" key="1">
    <source>
        <dbReference type="ARBA" id="ARBA00002332"/>
    </source>
</evidence>
<dbReference type="Pfam" id="PF03054">
    <property type="entry name" value="tRNA_Me_trans"/>
    <property type="match status" value="1"/>
</dbReference>
<evidence type="ECO:0000256" key="6">
    <source>
        <dbReference type="ARBA" id="ARBA00022755"/>
    </source>
</evidence>
<dbReference type="STRING" id="1408281.Epro_0652"/>
<proteinExistence type="inferred from homology"/>
<keyword evidence="4 9" id="KW-0547">Nucleotide-binding</keyword>
<feature type="active site" description="Nucleophile" evidence="9">
    <location>
        <position position="79"/>
    </location>
</feature>
<evidence type="ECO:0000313" key="12">
    <source>
        <dbReference type="EMBL" id="AKL98031.1"/>
    </source>
</evidence>
<dbReference type="InterPro" id="IPR017926">
    <property type="entry name" value="GATASE"/>
</dbReference>
<dbReference type="RefSeq" id="WP_052570572.1">
    <property type="nucleotide sequence ID" value="NZ_CP009498.1"/>
</dbReference>
<dbReference type="KEGG" id="epo:Epro_0652"/>
<dbReference type="Proteomes" id="UP000035337">
    <property type="component" value="Chromosome"/>
</dbReference>
<dbReference type="FunFam" id="3.40.50.620:FF:000001">
    <property type="entry name" value="GMP synthase [glutamine-hydrolyzing]"/>
    <property type="match status" value="1"/>
</dbReference>
<dbReference type="Gene3D" id="3.40.50.620">
    <property type="entry name" value="HUPs"/>
    <property type="match status" value="1"/>
</dbReference>
<dbReference type="EC" id="6.3.5.2" evidence="9"/>
<dbReference type="PRINTS" id="PR00096">
    <property type="entry name" value="GATASE"/>
</dbReference>
<dbReference type="EMBL" id="CP009498">
    <property type="protein sequence ID" value="AKL98031.1"/>
    <property type="molecule type" value="Genomic_DNA"/>
</dbReference>
<dbReference type="Pfam" id="PF00958">
    <property type="entry name" value="GMP_synt_C"/>
    <property type="match status" value="1"/>
</dbReference>
<dbReference type="PROSITE" id="PS51273">
    <property type="entry name" value="GATASE_TYPE_1"/>
    <property type="match status" value="1"/>
</dbReference>
<dbReference type="OrthoDB" id="9802219at2"/>
<dbReference type="GO" id="GO:0008483">
    <property type="term" value="F:transaminase activity"/>
    <property type="evidence" value="ECO:0007669"/>
    <property type="project" value="UniProtKB-KW"/>
</dbReference>
<keyword evidence="12" id="KW-0032">Aminotransferase</keyword>
<dbReference type="PANTHER" id="PTHR11922:SF2">
    <property type="entry name" value="GMP SYNTHASE [GLUTAMINE-HYDROLYZING]"/>
    <property type="match status" value="1"/>
</dbReference>
<dbReference type="InterPro" id="IPR029062">
    <property type="entry name" value="Class_I_gatase-like"/>
</dbReference>
<dbReference type="NCBIfam" id="NF000848">
    <property type="entry name" value="PRK00074.1"/>
    <property type="match status" value="1"/>
</dbReference>
<gene>
    <name evidence="9 12" type="primary">guaA</name>
    <name evidence="12" type="ORF">Epro_0652</name>
</gene>
<dbReference type="HAMAP" id="MF_00344">
    <property type="entry name" value="GMP_synthase"/>
    <property type="match status" value="1"/>
</dbReference>
<dbReference type="PATRIC" id="fig|1408281.3.peg.667"/>
<reference evidence="12 13" key="1">
    <citation type="submission" date="2014-09" db="EMBL/GenBank/DDBJ databases">
        <title>Complete genome sequence of Endomicrobium proavitum.</title>
        <authorList>
            <person name="Zheng H."/>
        </authorList>
    </citation>
    <scope>NUCLEOTIDE SEQUENCE [LARGE SCALE GENOMIC DNA]</scope>
    <source>
        <strain evidence="12 13">Rsa215</strain>
    </source>
</reference>
<keyword evidence="8 9" id="KW-0315">Glutamine amidotransferase</keyword>
<dbReference type="SUPFAM" id="SSF54810">
    <property type="entry name" value="GMP synthetase C-terminal dimerisation domain"/>
    <property type="match status" value="1"/>
</dbReference>
<protein>
    <recommendedName>
        <fullName evidence="9">GMP synthase [glutamine-hydrolyzing]</fullName>
        <ecNumber evidence="9">6.3.5.2</ecNumber>
    </recommendedName>
    <alternativeName>
        <fullName evidence="9">GMP synthetase</fullName>
    </alternativeName>
    <alternativeName>
        <fullName evidence="9">Glutamine amidotransferase</fullName>
    </alternativeName>
</protein>
<evidence type="ECO:0000256" key="2">
    <source>
        <dbReference type="ARBA" id="ARBA00005153"/>
    </source>
</evidence>
<feature type="active site" evidence="9">
    <location>
        <position position="166"/>
    </location>
</feature>
<dbReference type="InterPro" id="IPR001674">
    <property type="entry name" value="GMP_synth_C"/>
</dbReference>
<comment type="subunit">
    <text evidence="9">Homodimer.</text>
</comment>
<feature type="active site" evidence="9">
    <location>
        <position position="168"/>
    </location>
</feature>
<keyword evidence="7 9" id="KW-0067">ATP-binding</keyword>
<feature type="binding site" evidence="10">
    <location>
        <begin position="220"/>
        <end position="226"/>
    </location>
    <ligand>
        <name>ATP</name>
        <dbReference type="ChEBI" id="CHEBI:30616"/>
    </ligand>
</feature>
<dbReference type="CDD" id="cd01742">
    <property type="entry name" value="GATase1_GMP_Synthase"/>
    <property type="match status" value="1"/>
</dbReference>
<dbReference type="InterPro" id="IPR025777">
    <property type="entry name" value="GMPS_ATP_PPase_dom"/>
</dbReference>
<comment type="pathway">
    <text evidence="2 9">Purine metabolism; GMP biosynthesis; GMP from XMP (L-Gln route): step 1/1.</text>
</comment>
<dbReference type="UniPathway" id="UPA00189">
    <property type="reaction ID" value="UER00296"/>
</dbReference>
<dbReference type="PANTHER" id="PTHR11922">
    <property type="entry name" value="GMP SYNTHASE-RELATED"/>
    <property type="match status" value="1"/>
</dbReference>